<dbReference type="PROSITE" id="PS50262">
    <property type="entry name" value="G_PROTEIN_RECEP_F1_2"/>
    <property type="match status" value="1"/>
</dbReference>
<evidence type="ECO:0000256" key="5">
    <source>
        <dbReference type="SAM" id="Phobius"/>
    </source>
</evidence>
<feature type="transmembrane region" description="Helical" evidence="5">
    <location>
        <begin position="176"/>
        <end position="200"/>
    </location>
</feature>
<feature type="transmembrane region" description="Helical" evidence="5">
    <location>
        <begin position="45"/>
        <end position="69"/>
    </location>
</feature>
<keyword evidence="7" id="KW-1185">Reference proteome</keyword>
<proteinExistence type="predicted"/>
<dbReference type="Gene3D" id="1.20.1070.10">
    <property type="entry name" value="Rhodopsin 7-helix transmembrane proteins"/>
    <property type="match status" value="1"/>
</dbReference>
<comment type="subcellular location">
    <subcellularLocation>
        <location evidence="1">Membrane</location>
    </subcellularLocation>
</comment>
<evidence type="ECO:0000256" key="3">
    <source>
        <dbReference type="ARBA" id="ARBA00022989"/>
    </source>
</evidence>
<dbReference type="SUPFAM" id="SSF81321">
    <property type="entry name" value="Family A G protein-coupled receptor-like"/>
    <property type="match status" value="1"/>
</dbReference>
<dbReference type="InterPro" id="IPR000276">
    <property type="entry name" value="GPCR_Rhodpsn"/>
</dbReference>
<evidence type="ECO:0000256" key="2">
    <source>
        <dbReference type="ARBA" id="ARBA00022692"/>
    </source>
</evidence>
<dbReference type="Pfam" id="PF10324">
    <property type="entry name" value="7TM_GPCR_Srw"/>
    <property type="match status" value="1"/>
</dbReference>
<dbReference type="PANTHER" id="PTHR46641">
    <property type="entry name" value="FMRFAMIDE RECEPTOR-RELATED"/>
    <property type="match status" value="1"/>
</dbReference>
<feature type="transmembrane region" description="Helical" evidence="5">
    <location>
        <begin position="281"/>
        <end position="306"/>
    </location>
</feature>
<dbReference type="GeneID" id="129924822"/>
<sequence>MELNPLYSSVQINSLQPDLFKLKSMYTLNESTDVQQHVPNDENLFFNWVVFSLIMNTCISSLIGLLGLVSNVINMVVFFHQGLNSSITISLFCMALTDIFTILFVLWANICFNPYIETVRAPFYFGELFYFTGGWPSGFSVRVTLYITVYITAERCLCILFPLSIKTLITPGRTRVVVGIIIVLNALTLVPEYSSIYLSWQFSPERNETLLGAAFRSNRAETHGVTFLLHVLLVIVGQVCVIILTGVLIIHLRRQTEWRMKSVGDKKKETSYSARDRKSQALVIVVATSVVVCYIPLTPVSLITVFMPEFSIGGKYSKVFVDTWDTIFVFSLINAASNILIYYKMNSKFRTKLLQLVHRHGYLDQGRP</sequence>
<dbReference type="OMA" id="PMETIHR"/>
<accession>A0A9W2ZSZ7</accession>
<feature type="transmembrane region" description="Helical" evidence="5">
    <location>
        <begin position="227"/>
        <end position="252"/>
    </location>
</feature>
<dbReference type="OrthoDB" id="6276488at2759"/>
<feature type="transmembrane region" description="Helical" evidence="5">
    <location>
        <begin position="326"/>
        <end position="343"/>
    </location>
</feature>
<gene>
    <name evidence="8" type="primary">LOC129924822</name>
</gene>
<dbReference type="Proteomes" id="UP001165740">
    <property type="component" value="Chromosome 2"/>
</dbReference>
<keyword evidence="2 5" id="KW-0812">Transmembrane</keyword>
<evidence type="ECO:0000313" key="8">
    <source>
        <dbReference type="RefSeq" id="XP_055878089.1"/>
    </source>
</evidence>
<organism evidence="7 8">
    <name type="scientific">Biomphalaria glabrata</name>
    <name type="common">Bloodfluke planorb</name>
    <name type="synonym">Freshwater snail</name>
    <dbReference type="NCBI Taxonomy" id="6526"/>
    <lineage>
        <taxon>Eukaryota</taxon>
        <taxon>Metazoa</taxon>
        <taxon>Spiralia</taxon>
        <taxon>Lophotrochozoa</taxon>
        <taxon>Mollusca</taxon>
        <taxon>Gastropoda</taxon>
        <taxon>Heterobranchia</taxon>
        <taxon>Euthyneura</taxon>
        <taxon>Panpulmonata</taxon>
        <taxon>Hygrophila</taxon>
        <taxon>Lymnaeoidea</taxon>
        <taxon>Planorbidae</taxon>
        <taxon>Biomphalaria</taxon>
    </lineage>
</organism>
<dbReference type="RefSeq" id="XP_055878089.1">
    <property type="nucleotide sequence ID" value="XM_056022114.1"/>
</dbReference>
<evidence type="ECO:0000256" key="4">
    <source>
        <dbReference type="ARBA" id="ARBA00023136"/>
    </source>
</evidence>
<dbReference type="PRINTS" id="PR00237">
    <property type="entry name" value="GPCRRHODOPSN"/>
</dbReference>
<dbReference type="InterPro" id="IPR019427">
    <property type="entry name" value="7TM_GPCR_serpentine_rcpt_Srw"/>
</dbReference>
<dbReference type="AlphaFoldDB" id="A0A9W2ZSZ7"/>
<dbReference type="PANTHER" id="PTHR46641:SF2">
    <property type="entry name" value="FMRFAMIDE RECEPTOR"/>
    <property type="match status" value="1"/>
</dbReference>
<dbReference type="GO" id="GO:0016020">
    <property type="term" value="C:membrane"/>
    <property type="evidence" value="ECO:0007669"/>
    <property type="project" value="UniProtKB-SubCell"/>
</dbReference>
<feature type="domain" description="G-protein coupled receptors family 1 profile" evidence="6">
    <location>
        <begin position="70"/>
        <end position="342"/>
    </location>
</feature>
<evidence type="ECO:0000259" key="6">
    <source>
        <dbReference type="PROSITE" id="PS50262"/>
    </source>
</evidence>
<protein>
    <submittedName>
        <fullName evidence="8">Proto-oncogene Mas-like</fullName>
    </submittedName>
</protein>
<feature type="transmembrane region" description="Helical" evidence="5">
    <location>
        <begin position="89"/>
        <end position="110"/>
    </location>
</feature>
<dbReference type="GO" id="GO:0008528">
    <property type="term" value="F:G protein-coupled peptide receptor activity"/>
    <property type="evidence" value="ECO:0007669"/>
    <property type="project" value="InterPro"/>
</dbReference>
<reference evidence="8" key="1">
    <citation type="submission" date="2025-08" db="UniProtKB">
        <authorList>
            <consortium name="RefSeq"/>
        </authorList>
    </citation>
    <scope>IDENTIFICATION</scope>
</reference>
<dbReference type="InterPro" id="IPR052954">
    <property type="entry name" value="GPCR-Ligand_Int"/>
</dbReference>
<dbReference type="InterPro" id="IPR017452">
    <property type="entry name" value="GPCR_Rhodpsn_7TM"/>
</dbReference>
<evidence type="ECO:0000256" key="1">
    <source>
        <dbReference type="ARBA" id="ARBA00004370"/>
    </source>
</evidence>
<name>A0A9W2ZSZ7_BIOGL</name>
<keyword evidence="4 5" id="KW-0472">Membrane</keyword>
<keyword evidence="3 5" id="KW-1133">Transmembrane helix</keyword>
<evidence type="ECO:0000313" key="7">
    <source>
        <dbReference type="Proteomes" id="UP001165740"/>
    </source>
</evidence>